<dbReference type="Gene3D" id="3.40.50.1820">
    <property type="entry name" value="alpha/beta hydrolase"/>
    <property type="match status" value="1"/>
</dbReference>
<accession>N1PGK0</accession>
<dbReference type="EMBL" id="KB446542">
    <property type="protein sequence ID" value="EME41723.1"/>
    <property type="molecule type" value="Genomic_DNA"/>
</dbReference>
<name>N1PGK0_DOTSN</name>
<evidence type="ECO:0000313" key="1">
    <source>
        <dbReference type="EMBL" id="EME41723.1"/>
    </source>
</evidence>
<proteinExistence type="predicted"/>
<evidence type="ECO:0000313" key="2">
    <source>
        <dbReference type="Proteomes" id="UP000016933"/>
    </source>
</evidence>
<sequence>MCNTNVAIATWSQGGLDAQWATTYWPSTREKVTDVIAFSPDYKGTTSSSLLTDLGILLPQSYYQQAYYSSFIRALRANGGDSAYVPTTTVYSTFFDLVVQPQSGDSASAFFPDARGVMGILYNPIGDALLVDALTHDGPGQMNRISEGFCGNYLTEGLNLADLQLTENTLVVAALSLLLGGESTTQESPVRGYAYASLF</sequence>
<dbReference type="AlphaFoldDB" id="N1PGK0"/>
<dbReference type="InterPro" id="IPR053228">
    <property type="entry name" value="Stereospecific_Lipase"/>
</dbReference>
<organism evidence="1 2">
    <name type="scientific">Dothistroma septosporum (strain NZE10 / CBS 128990)</name>
    <name type="common">Red band needle blight fungus</name>
    <name type="synonym">Mycosphaerella pini</name>
    <dbReference type="NCBI Taxonomy" id="675120"/>
    <lineage>
        <taxon>Eukaryota</taxon>
        <taxon>Fungi</taxon>
        <taxon>Dikarya</taxon>
        <taxon>Ascomycota</taxon>
        <taxon>Pezizomycotina</taxon>
        <taxon>Dothideomycetes</taxon>
        <taxon>Dothideomycetidae</taxon>
        <taxon>Mycosphaerellales</taxon>
        <taxon>Mycosphaerellaceae</taxon>
        <taxon>Dothistroma</taxon>
    </lineage>
</organism>
<dbReference type="OrthoDB" id="4605274at2759"/>
<protein>
    <submittedName>
        <fullName evidence="1">Uncharacterized protein</fullName>
    </submittedName>
</protein>
<dbReference type="PANTHER" id="PTHR37574">
    <property type="entry name" value="LIPASE B"/>
    <property type="match status" value="1"/>
</dbReference>
<dbReference type="eggNOG" id="ENOG502QSW8">
    <property type="taxonomic scope" value="Eukaryota"/>
</dbReference>
<dbReference type="HOGENOM" id="CLU_1372194_0_0_1"/>
<dbReference type="STRING" id="675120.N1PGK0"/>
<dbReference type="InterPro" id="IPR029058">
    <property type="entry name" value="AB_hydrolase_fold"/>
</dbReference>
<reference evidence="2" key="1">
    <citation type="journal article" date="2012" name="PLoS Genet.">
        <title>The genomes of the fungal plant pathogens Cladosporium fulvum and Dothistroma septosporum reveal adaptation to different hosts and lifestyles but also signatures of common ancestry.</title>
        <authorList>
            <person name="de Wit P.J.G.M."/>
            <person name="van der Burgt A."/>
            <person name="Oekmen B."/>
            <person name="Stergiopoulos I."/>
            <person name="Abd-Elsalam K.A."/>
            <person name="Aerts A.L."/>
            <person name="Bahkali A.H."/>
            <person name="Beenen H.G."/>
            <person name="Chettri P."/>
            <person name="Cox M.P."/>
            <person name="Datema E."/>
            <person name="de Vries R.P."/>
            <person name="Dhillon B."/>
            <person name="Ganley A.R."/>
            <person name="Griffiths S.A."/>
            <person name="Guo Y."/>
            <person name="Hamelin R.C."/>
            <person name="Henrissat B."/>
            <person name="Kabir M.S."/>
            <person name="Jashni M.K."/>
            <person name="Kema G."/>
            <person name="Klaubauf S."/>
            <person name="Lapidus A."/>
            <person name="Levasseur A."/>
            <person name="Lindquist E."/>
            <person name="Mehrabi R."/>
            <person name="Ohm R.A."/>
            <person name="Owen T.J."/>
            <person name="Salamov A."/>
            <person name="Schwelm A."/>
            <person name="Schijlen E."/>
            <person name="Sun H."/>
            <person name="van den Burg H.A."/>
            <person name="van Ham R.C.H.J."/>
            <person name="Zhang S."/>
            <person name="Goodwin S.B."/>
            <person name="Grigoriev I.V."/>
            <person name="Collemare J."/>
            <person name="Bradshaw R.E."/>
        </authorList>
    </citation>
    <scope>NUCLEOTIDE SEQUENCE [LARGE SCALE GENOMIC DNA]</scope>
    <source>
        <strain evidence="2">NZE10 / CBS 128990</strain>
    </source>
</reference>
<dbReference type="Proteomes" id="UP000016933">
    <property type="component" value="Unassembled WGS sequence"/>
</dbReference>
<gene>
    <name evidence="1" type="ORF">DOTSEDRAFT_26854</name>
</gene>
<dbReference type="PANTHER" id="PTHR37574:SF1">
    <property type="entry name" value="LIPASE B"/>
    <property type="match status" value="1"/>
</dbReference>
<reference evidence="1 2" key="2">
    <citation type="journal article" date="2012" name="PLoS Pathog.">
        <title>Diverse lifestyles and strategies of plant pathogenesis encoded in the genomes of eighteen Dothideomycetes fungi.</title>
        <authorList>
            <person name="Ohm R.A."/>
            <person name="Feau N."/>
            <person name="Henrissat B."/>
            <person name="Schoch C.L."/>
            <person name="Horwitz B.A."/>
            <person name="Barry K.W."/>
            <person name="Condon B.J."/>
            <person name="Copeland A.C."/>
            <person name="Dhillon B."/>
            <person name="Glaser F."/>
            <person name="Hesse C.N."/>
            <person name="Kosti I."/>
            <person name="LaButti K."/>
            <person name="Lindquist E.A."/>
            <person name="Lucas S."/>
            <person name="Salamov A.A."/>
            <person name="Bradshaw R.E."/>
            <person name="Ciuffetti L."/>
            <person name="Hamelin R.C."/>
            <person name="Kema G.H.J."/>
            <person name="Lawrence C."/>
            <person name="Scott J.A."/>
            <person name="Spatafora J.W."/>
            <person name="Turgeon B.G."/>
            <person name="de Wit P.J.G.M."/>
            <person name="Zhong S."/>
            <person name="Goodwin S.B."/>
            <person name="Grigoriev I.V."/>
        </authorList>
    </citation>
    <scope>NUCLEOTIDE SEQUENCE [LARGE SCALE GENOMIC DNA]</scope>
    <source>
        <strain evidence="2">NZE10 / CBS 128990</strain>
    </source>
</reference>
<keyword evidence="2" id="KW-1185">Reference proteome</keyword>